<keyword evidence="3" id="KW-1185">Reference proteome</keyword>
<reference evidence="2 3" key="1">
    <citation type="submission" date="2019-11" db="EMBL/GenBank/DDBJ databases">
        <title>Comparative genomics of hydrocarbon-degrading Desulfosarcina strains.</title>
        <authorList>
            <person name="Watanabe M."/>
            <person name="Kojima H."/>
            <person name="Fukui M."/>
        </authorList>
    </citation>
    <scope>NUCLEOTIDE SEQUENCE [LARGE SCALE GENOMIC DNA]</scope>
    <source>
        <strain evidence="2 3">PL12</strain>
    </source>
</reference>
<dbReference type="OrthoDB" id="5420630at2"/>
<protein>
    <submittedName>
        <fullName evidence="2">Membrane protein</fullName>
    </submittedName>
</protein>
<dbReference type="KEGG" id="dalk:DSCA_41830"/>
<dbReference type="InterPro" id="IPR018678">
    <property type="entry name" value="DUF2160_TM"/>
</dbReference>
<accession>A0A5K7YPD3</accession>
<keyword evidence="1" id="KW-1133">Transmembrane helix</keyword>
<feature type="transmembrane region" description="Helical" evidence="1">
    <location>
        <begin position="73"/>
        <end position="91"/>
    </location>
</feature>
<evidence type="ECO:0000313" key="3">
    <source>
        <dbReference type="Proteomes" id="UP000427906"/>
    </source>
</evidence>
<sequence length="92" mass="10732">MTFEWMYWTVPTAIFFSTIFLMIAGMLVWELVSPTVERRGFLKIPTTRGTRFFVGLLGTAYIHLAWLGLSDFALWYAMPISAVWVFIVMRWG</sequence>
<gene>
    <name evidence="2" type="ORF">DSCA_41830</name>
</gene>
<dbReference type="AlphaFoldDB" id="A0A5K7YPD3"/>
<evidence type="ECO:0000313" key="2">
    <source>
        <dbReference type="EMBL" id="BBO70253.1"/>
    </source>
</evidence>
<keyword evidence="1" id="KW-0812">Transmembrane</keyword>
<keyword evidence="1" id="KW-0472">Membrane</keyword>
<feature type="transmembrane region" description="Helical" evidence="1">
    <location>
        <begin position="6"/>
        <end position="29"/>
    </location>
</feature>
<dbReference type="Pfam" id="PF09928">
    <property type="entry name" value="DUF2160"/>
    <property type="match status" value="1"/>
</dbReference>
<proteinExistence type="predicted"/>
<organism evidence="2 3">
    <name type="scientific">Desulfosarcina alkanivorans</name>
    <dbReference type="NCBI Taxonomy" id="571177"/>
    <lineage>
        <taxon>Bacteria</taxon>
        <taxon>Pseudomonadati</taxon>
        <taxon>Thermodesulfobacteriota</taxon>
        <taxon>Desulfobacteria</taxon>
        <taxon>Desulfobacterales</taxon>
        <taxon>Desulfosarcinaceae</taxon>
        <taxon>Desulfosarcina</taxon>
    </lineage>
</organism>
<name>A0A5K7YPD3_9BACT</name>
<evidence type="ECO:0000256" key="1">
    <source>
        <dbReference type="SAM" id="Phobius"/>
    </source>
</evidence>
<dbReference type="EMBL" id="AP021874">
    <property type="protein sequence ID" value="BBO70253.1"/>
    <property type="molecule type" value="Genomic_DNA"/>
</dbReference>
<feature type="transmembrane region" description="Helical" evidence="1">
    <location>
        <begin position="50"/>
        <end position="67"/>
    </location>
</feature>
<dbReference type="RefSeq" id="WP_155318213.1">
    <property type="nucleotide sequence ID" value="NZ_AP021874.1"/>
</dbReference>
<dbReference type="Proteomes" id="UP000427906">
    <property type="component" value="Chromosome"/>
</dbReference>